<dbReference type="PANTHER" id="PTHR42951">
    <property type="entry name" value="METALLO-BETA-LACTAMASE DOMAIN-CONTAINING"/>
    <property type="match status" value="1"/>
</dbReference>
<dbReference type="PANTHER" id="PTHR42951:SF22">
    <property type="entry name" value="METALLO BETA-LACTAMASE SUPERFAMILY LIPOPROTEIN"/>
    <property type="match status" value="1"/>
</dbReference>
<reference evidence="3" key="1">
    <citation type="submission" date="2023-07" db="EMBL/GenBank/DDBJ databases">
        <title>Conexibacter stalactiti sp. nov., isolated from stalactites in a lava cave and emended description of the genus Conexibacter.</title>
        <authorList>
            <person name="Lee S.D."/>
        </authorList>
    </citation>
    <scope>NUCLEOTIDE SEQUENCE [LARGE SCALE GENOMIC DNA]</scope>
    <source>
        <strain evidence="3">KCTC 39840</strain>
    </source>
</reference>
<dbReference type="InterPro" id="IPR037482">
    <property type="entry name" value="ST1585_MBL-fold"/>
</dbReference>
<dbReference type="InterPro" id="IPR036866">
    <property type="entry name" value="RibonucZ/Hydroxyglut_hydro"/>
</dbReference>
<organism evidence="2 3">
    <name type="scientific">Conexibacter stalactiti</name>
    <dbReference type="NCBI Taxonomy" id="1940611"/>
    <lineage>
        <taxon>Bacteria</taxon>
        <taxon>Bacillati</taxon>
        <taxon>Actinomycetota</taxon>
        <taxon>Thermoleophilia</taxon>
        <taxon>Solirubrobacterales</taxon>
        <taxon>Conexibacteraceae</taxon>
        <taxon>Conexibacter</taxon>
    </lineage>
</organism>
<dbReference type="EMBL" id="JAWSTH010000015">
    <property type="protein sequence ID" value="MDW5594337.1"/>
    <property type="molecule type" value="Genomic_DNA"/>
</dbReference>
<dbReference type="Pfam" id="PF00753">
    <property type="entry name" value="Lactamase_B"/>
    <property type="match status" value="1"/>
</dbReference>
<dbReference type="SMART" id="SM00849">
    <property type="entry name" value="Lactamase_B"/>
    <property type="match status" value="1"/>
</dbReference>
<dbReference type="InterPro" id="IPR001279">
    <property type="entry name" value="Metallo-B-lactamas"/>
</dbReference>
<gene>
    <name evidence="2" type="ORF">R7226_08320</name>
</gene>
<comment type="caution">
    <text evidence="2">The sequence shown here is derived from an EMBL/GenBank/DDBJ whole genome shotgun (WGS) entry which is preliminary data.</text>
</comment>
<sequence length="288" mass="31126">MRAIDVHFLGIERVICSWQVGDVLVDPGPASSLPTLLDALGDWRPRALLLTHIHLDHAGGAGLLARRWPELEVYVHERGAPHVIDPSKLLASAGRLYGEDNMKRLWGEIAPVPAERVHALSGGETLPLAGGVRVAYTPGHASHHVAYLHEESGRAFVGDVAGVRIPPSDLVIAPTPPPDVDVEAWERSLDLIAEWRPTALGLTHFGGIDDPGAQLEATRTSLRDLAGLARGSNADVMENAVRGAIEREADGPATVQAYEAAVPPSHLYMGLERYWRKRAEREAAAESR</sequence>
<dbReference type="SUPFAM" id="SSF56281">
    <property type="entry name" value="Metallo-hydrolase/oxidoreductase"/>
    <property type="match status" value="1"/>
</dbReference>
<feature type="domain" description="Metallo-beta-lactamase" evidence="1">
    <location>
        <begin position="14"/>
        <end position="204"/>
    </location>
</feature>
<evidence type="ECO:0000259" key="1">
    <source>
        <dbReference type="SMART" id="SM00849"/>
    </source>
</evidence>
<accession>A0ABU4HNR4</accession>
<proteinExistence type="predicted"/>
<dbReference type="CDD" id="cd07726">
    <property type="entry name" value="ST1585-like_MBL-fold"/>
    <property type="match status" value="1"/>
</dbReference>
<dbReference type="InterPro" id="IPR050855">
    <property type="entry name" value="NDM-1-like"/>
</dbReference>
<evidence type="ECO:0000313" key="3">
    <source>
        <dbReference type="Proteomes" id="UP001284601"/>
    </source>
</evidence>
<dbReference type="RefSeq" id="WP_318596608.1">
    <property type="nucleotide sequence ID" value="NZ_JAWSTH010000015.1"/>
</dbReference>
<dbReference type="Gene3D" id="3.60.15.10">
    <property type="entry name" value="Ribonuclease Z/Hydroxyacylglutathione hydrolase-like"/>
    <property type="match status" value="1"/>
</dbReference>
<keyword evidence="3" id="KW-1185">Reference proteome</keyword>
<protein>
    <submittedName>
        <fullName evidence="2">MBL fold metallo-hydrolase</fullName>
    </submittedName>
</protein>
<dbReference type="Proteomes" id="UP001284601">
    <property type="component" value="Unassembled WGS sequence"/>
</dbReference>
<name>A0ABU4HNR4_9ACTN</name>
<evidence type="ECO:0000313" key="2">
    <source>
        <dbReference type="EMBL" id="MDW5594337.1"/>
    </source>
</evidence>